<organism evidence="1 2">
    <name type="scientific">Dissostichus eleginoides</name>
    <name type="common">Patagonian toothfish</name>
    <name type="synonym">Dissostichus amissus</name>
    <dbReference type="NCBI Taxonomy" id="100907"/>
    <lineage>
        <taxon>Eukaryota</taxon>
        <taxon>Metazoa</taxon>
        <taxon>Chordata</taxon>
        <taxon>Craniata</taxon>
        <taxon>Vertebrata</taxon>
        <taxon>Euteleostomi</taxon>
        <taxon>Actinopterygii</taxon>
        <taxon>Neopterygii</taxon>
        <taxon>Teleostei</taxon>
        <taxon>Neoteleostei</taxon>
        <taxon>Acanthomorphata</taxon>
        <taxon>Eupercaria</taxon>
        <taxon>Perciformes</taxon>
        <taxon>Notothenioidei</taxon>
        <taxon>Nototheniidae</taxon>
        <taxon>Dissostichus</taxon>
    </lineage>
</organism>
<proteinExistence type="predicted"/>
<dbReference type="AlphaFoldDB" id="A0AAD9CPS6"/>
<name>A0AAD9CPS6_DISEL</name>
<feature type="non-terminal residue" evidence="1">
    <location>
        <position position="100"/>
    </location>
</feature>
<keyword evidence="2" id="KW-1185">Reference proteome</keyword>
<gene>
    <name evidence="1" type="ORF">KUDE01_008858</name>
</gene>
<dbReference type="Proteomes" id="UP001228049">
    <property type="component" value="Unassembled WGS sequence"/>
</dbReference>
<comment type="caution">
    <text evidence="1">The sequence shown here is derived from an EMBL/GenBank/DDBJ whole genome shotgun (WGS) entry which is preliminary data.</text>
</comment>
<accession>A0AAD9CPS6</accession>
<feature type="non-terminal residue" evidence="1">
    <location>
        <position position="1"/>
    </location>
</feature>
<protein>
    <submittedName>
        <fullName evidence="1">Endoribonuclease Dicer</fullName>
    </submittedName>
</protein>
<evidence type="ECO:0000313" key="2">
    <source>
        <dbReference type="Proteomes" id="UP001228049"/>
    </source>
</evidence>
<sequence length="100" mass="11083">WLQSPHVAPLDKTSVCHLLRWHPSPCPHPPFLQPSVPYKHTKLSVSGSSSRLFQFGDISPALCDNQGPGDLALMVILDTERSRKTEGEFAGTFEELIDSQ</sequence>
<reference evidence="1" key="1">
    <citation type="submission" date="2023-04" db="EMBL/GenBank/DDBJ databases">
        <title>Chromosome-level genome of Chaenocephalus aceratus.</title>
        <authorList>
            <person name="Park H."/>
        </authorList>
    </citation>
    <scope>NUCLEOTIDE SEQUENCE</scope>
    <source>
        <strain evidence="1">DE</strain>
        <tissue evidence="1">Muscle</tissue>
    </source>
</reference>
<dbReference type="EMBL" id="JASDAP010000001">
    <property type="protein sequence ID" value="KAK1906460.1"/>
    <property type="molecule type" value="Genomic_DNA"/>
</dbReference>
<evidence type="ECO:0000313" key="1">
    <source>
        <dbReference type="EMBL" id="KAK1906460.1"/>
    </source>
</evidence>